<evidence type="ECO:0000256" key="2">
    <source>
        <dbReference type="SAM" id="MobiDB-lite"/>
    </source>
</evidence>
<protein>
    <submittedName>
        <fullName evidence="3">Uncharacterized protein</fullName>
    </submittedName>
</protein>
<feature type="compositionally biased region" description="Low complexity" evidence="2">
    <location>
        <begin position="206"/>
        <end position="224"/>
    </location>
</feature>
<sequence>MVGRGSSISSLPREASPAAQSSRRGTFRGTSSSSNRSSNSSSNTCGDDGPKSMGGAPKGARLLPGSPRRGPPRGCRAGAPLKPLNPLQLRRANSSSNSNSSKTSSSSSLAALNTAADLSSESTEPPQEPQQEQPLQQQHQQRKTRLLPPASPAGNIRGASRGKEPRPNSTSPQMDVDGEGGDPRAPVGTSPIRSVSTQRRTKQQRGSSGAALPSPGGSTAAARRPSSRRRKTPQSNRASNAAAATEQQQQQEEQQQQQQQRQVKTPNSRRRATTPVRQGPEKADCADCPTSSSKRSSSSSMISSSSSSSSDSEYDEDNHKGTQRPSRPKALSPLLSRTSTESLALLQQQQQPLGSPLSTGAAATNSSSSNTAVLVRGALIAPLTPAGSPLREGLGPRRKAASLLQLAEASPIATQQPLQQQQQQGSEGPEGGAACLPPAAAATPAAAAADNDDDLILVQHGQAAKEEAEAAPKEPSTVTDELLQDAVAVLRVAAAAGAAGAADTDDDSCCMTVTREPILIGGPHWKGSFPPNCSQCGCPREALVSAEEDPGGPPGAFRLLLTFCDTQPKESQYLSHLSFINLSKSPSSAPHSCGLLLQAHFISQQQQQQKREKRQQEEQQQKKQKHELQEDFQNARLKPQQERQQQEQVQPSGGAVVSLLRSFIKPFVRASIEQQQPKPEKQHRQKEEEQQQEQEQQKQTDKQQAKQQQQLQDEAEDVDKDIWFDAQASQQPSGGVSSTELQQPEPGNSSSSCSSTGSSMETEPADVTSEGKQVLLQLIEVKECQRPQKSQDVTSPGSPLLRPLDLRGGVEGPRSPLSLLRRRPQGVLSQPLSLRASQGPPLSPLRHSQTAAGQLLLSASQEAFTHGGSEERGPLVSSRGTIGGPRGAGSLVEGSPVRLQPLGPLEGRRGPSKGPMRTPAAAPEFELEVAAEAVVSWNAGISEVQKLIREFLNRRFGEGHGAQFELLPAPRPAGGDGGPSGLRWGASQSTLSAHWVFELPAVEGPSVPLAADFVRLGASLGPGTPENDSQNCDGGGLLRSALAAYFKVKGAQPRAAFSAAPLPLAAASAATAVEARAAAAASAAPAAATAAVSVEIDPHVSEAFETLRRPSEVFEVSDDEESLPDDGSPPLRPSVVPGAVDAPLGGLPGATGAPKASLKGPPHAASVAPEAVIQEVPRGAPGAPEVLPESVPQAAPGSSRAPSAPLEGPLQTAPAAAGSPCEGPQGVSDLEENQSSLPETEEPAQSESKPPGQQQERVSSQGRSAATEAATAAEKAAAASDSAGDPASEAAAASEPAAAAARAAASADGEQSVSLDEDNLHSTPKRLLNSLS</sequence>
<dbReference type="GO" id="GO:0051015">
    <property type="term" value="F:actin filament binding"/>
    <property type="evidence" value="ECO:0007669"/>
    <property type="project" value="TreeGrafter"/>
</dbReference>
<feature type="compositionally biased region" description="Low complexity" evidence="2">
    <location>
        <begin position="415"/>
        <end position="424"/>
    </location>
</feature>
<feature type="compositionally biased region" description="Acidic residues" evidence="2">
    <location>
        <begin position="1115"/>
        <end position="1124"/>
    </location>
</feature>
<organism evidence="3 4">
    <name type="scientific">Eimeria tenella</name>
    <name type="common">Coccidian parasite</name>
    <dbReference type="NCBI Taxonomy" id="5802"/>
    <lineage>
        <taxon>Eukaryota</taxon>
        <taxon>Sar</taxon>
        <taxon>Alveolata</taxon>
        <taxon>Apicomplexa</taxon>
        <taxon>Conoidasida</taxon>
        <taxon>Coccidia</taxon>
        <taxon>Eucoccidiorida</taxon>
        <taxon>Eimeriorina</taxon>
        <taxon>Eimeriidae</taxon>
        <taxon>Eimeria</taxon>
    </lineage>
</organism>
<feature type="compositionally biased region" description="Low complexity" evidence="2">
    <location>
        <begin position="21"/>
        <end position="44"/>
    </location>
</feature>
<dbReference type="VEuPathDB" id="ToxoDB:ETH2_0734600"/>
<feature type="compositionally biased region" description="Low complexity" evidence="2">
    <location>
        <begin position="246"/>
        <end position="262"/>
    </location>
</feature>
<dbReference type="Proteomes" id="UP000030747">
    <property type="component" value="Unassembled WGS sequence"/>
</dbReference>
<keyword evidence="4" id="KW-1185">Reference proteome</keyword>
<feature type="compositionally biased region" description="Low complexity" evidence="2">
    <location>
        <begin position="342"/>
        <end position="369"/>
    </location>
</feature>
<feature type="compositionally biased region" description="Polar residues" evidence="2">
    <location>
        <begin position="1"/>
        <end position="10"/>
    </location>
</feature>
<feature type="compositionally biased region" description="Polar residues" evidence="2">
    <location>
        <begin position="827"/>
        <end position="836"/>
    </location>
</feature>
<proteinExistence type="predicted"/>
<evidence type="ECO:0000256" key="1">
    <source>
        <dbReference type="ARBA" id="ARBA00022737"/>
    </source>
</evidence>
<dbReference type="GeneID" id="25250536"/>
<feature type="compositionally biased region" description="Polar residues" evidence="2">
    <location>
        <begin position="727"/>
        <end position="748"/>
    </location>
</feature>
<feature type="compositionally biased region" description="Low complexity" evidence="2">
    <location>
        <begin position="1142"/>
        <end position="1156"/>
    </location>
</feature>
<feature type="compositionally biased region" description="Low complexity" evidence="2">
    <location>
        <begin position="129"/>
        <end position="139"/>
    </location>
</feature>
<accession>U6L4I1</accession>
<feature type="region of interest" description="Disordered" evidence="2">
    <location>
        <begin position="783"/>
        <end position="849"/>
    </location>
</feature>
<dbReference type="OrthoDB" id="348617at2759"/>
<dbReference type="VEuPathDB" id="ToxoDB:ETH_00006670"/>
<feature type="compositionally biased region" description="Low complexity" evidence="2">
    <location>
        <begin position="1192"/>
        <end position="1205"/>
    </location>
</feature>
<gene>
    <name evidence="3" type="ORF">ETH_00006670</name>
</gene>
<dbReference type="GO" id="GO:0005925">
    <property type="term" value="C:focal adhesion"/>
    <property type="evidence" value="ECO:0007669"/>
    <property type="project" value="TreeGrafter"/>
</dbReference>
<dbReference type="InterPro" id="IPR051759">
    <property type="entry name" value="LIM-SH3_domain_protein"/>
</dbReference>
<keyword evidence="1" id="KW-0677">Repeat</keyword>
<evidence type="ECO:0000313" key="4">
    <source>
        <dbReference type="Proteomes" id="UP000030747"/>
    </source>
</evidence>
<feature type="region of interest" description="Disordered" evidence="2">
    <location>
        <begin position="863"/>
        <end position="919"/>
    </location>
</feature>
<feature type="compositionally biased region" description="Low complexity" evidence="2">
    <location>
        <begin position="92"/>
        <end position="120"/>
    </location>
</feature>
<evidence type="ECO:0000313" key="3">
    <source>
        <dbReference type="EMBL" id="CDJ42685.1"/>
    </source>
</evidence>
<dbReference type="PANTHER" id="PTHR46218">
    <property type="entry name" value="LASP"/>
    <property type="match status" value="1"/>
</dbReference>
<dbReference type="PANTHER" id="PTHR46218:SF4">
    <property type="entry name" value="LIM AND SH3 DOMAIN PROTEIN LASP"/>
    <property type="match status" value="1"/>
</dbReference>
<feature type="compositionally biased region" description="Polar residues" evidence="2">
    <location>
        <begin position="1245"/>
        <end position="1261"/>
    </location>
</feature>
<feature type="region of interest" description="Disordered" evidence="2">
    <location>
        <begin position="1111"/>
        <end position="1332"/>
    </location>
</feature>
<feature type="compositionally biased region" description="Basic and acidic residues" evidence="2">
    <location>
        <begin position="614"/>
        <end position="628"/>
    </location>
</feature>
<feature type="region of interest" description="Disordered" evidence="2">
    <location>
        <begin position="604"/>
        <end position="628"/>
    </location>
</feature>
<dbReference type="RefSeq" id="XP_013233435.1">
    <property type="nucleotide sequence ID" value="XM_013377981.1"/>
</dbReference>
<feature type="compositionally biased region" description="Low complexity" evidence="2">
    <location>
        <begin position="59"/>
        <end position="81"/>
    </location>
</feature>
<feature type="region of interest" description="Disordered" evidence="2">
    <location>
        <begin position="672"/>
        <end position="769"/>
    </location>
</feature>
<reference evidence="3" key="1">
    <citation type="submission" date="2013-10" db="EMBL/GenBank/DDBJ databases">
        <title>Genomic analysis of the causative agents of coccidiosis in chickens.</title>
        <authorList>
            <person name="Reid A.J."/>
            <person name="Blake D."/>
            <person name="Billington K."/>
            <person name="Browne H."/>
            <person name="Dunn M."/>
            <person name="Hung S."/>
            <person name="Kawahara F."/>
            <person name="Miranda-Saavedra D."/>
            <person name="Mourier T."/>
            <person name="Nagra H."/>
            <person name="Otto T.D."/>
            <person name="Rawlings N."/>
            <person name="Sanchez A."/>
            <person name="Sanders M."/>
            <person name="Subramaniam C."/>
            <person name="Tay Y."/>
            <person name="Dear P."/>
            <person name="Doerig C."/>
            <person name="Gruber A."/>
            <person name="Parkinson J."/>
            <person name="Shirley M."/>
            <person name="Wan K.L."/>
            <person name="Berriman M."/>
            <person name="Tomley F."/>
            <person name="Pain A."/>
        </authorList>
    </citation>
    <scope>NUCLEOTIDE SEQUENCE [LARGE SCALE GENOMIC DNA]</scope>
    <source>
        <strain evidence="3">Houghton</strain>
    </source>
</reference>
<dbReference type="EMBL" id="HG675732">
    <property type="protein sequence ID" value="CDJ42685.1"/>
    <property type="molecule type" value="Genomic_DNA"/>
</dbReference>
<feature type="compositionally biased region" description="Low complexity" evidence="2">
    <location>
        <begin position="1262"/>
        <end position="1307"/>
    </location>
</feature>
<reference evidence="3" key="2">
    <citation type="submission" date="2013-10" db="EMBL/GenBank/DDBJ databases">
        <authorList>
            <person name="Aslett M."/>
        </authorList>
    </citation>
    <scope>NUCLEOTIDE SEQUENCE [LARGE SCALE GENOMIC DNA]</scope>
    <source>
        <strain evidence="3">Houghton</strain>
    </source>
</reference>
<feature type="compositionally biased region" description="Low complexity" evidence="2">
    <location>
        <begin position="749"/>
        <end position="759"/>
    </location>
</feature>
<feature type="compositionally biased region" description="Low complexity" evidence="2">
    <location>
        <begin position="291"/>
        <end position="311"/>
    </location>
</feature>
<feature type="compositionally biased region" description="Basic and acidic residues" evidence="2">
    <location>
        <begin position="678"/>
        <end position="704"/>
    </location>
</feature>
<feature type="compositionally biased region" description="Polar residues" evidence="2">
    <location>
        <begin position="787"/>
        <end position="797"/>
    </location>
</feature>
<name>U6L4I1_EIMTE</name>
<feature type="region of interest" description="Disordered" evidence="2">
    <location>
        <begin position="1"/>
        <end position="369"/>
    </location>
</feature>
<feature type="region of interest" description="Disordered" evidence="2">
    <location>
        <begin position="413"/>
        <end position="437"/>
    </location>
</feature>